<dbReference type="Pfam" id="PF10500">
    <property type="entry name" value="SR-25"/>
    <property type="match status" value="1"/>
</dbReference>
<dbReference type="GO" id="GO:0008380">
    <property type="term" value="P:RNA splicing"/>
    <property type="evidence" value="ECO:0007669"/>
    <property type="project" value="UniProtKB-KW"/>
</dbReference>
<evidence type="ECO:0000256" key="1">
    <source>
        <dbReference type="ARBA" id="ARBA00004324"/>
    </source>
</evidence>
<feature type="compositionally biased region" description="Basic and acidic residues" evidence="8">
    <location>
        <begin position="1"/>
        <end position="18"/>
    </location>
</feature>
<feature type="compositionally biased region" description="Polar residues" evidence="8">
    <location>
        <begin position="48"/>
        <end position="61"/>
    </location>
</feature>
<keyword evidence="5" id="KW-0507">mRNA processing</keyword>
<evidence type="ECO:0000256" key="4">
    <source>
        <dbReference type="ARBA" id="ARBA00017993"/>
    </source>
</evidence>
<comment type="similarity">
    <text evidence="3">Belongs to the ARL6IP4 family.</text>
</comment>
<dbReference type="OMA" id="PRVMKPM"/>
<dbReference type="OrthoDB" id="48562at2759"/>
<evidence type="ECO:0000313" key="9">
    <source>
        <dbReference type="EMBL" id="GCC19671.1"/>
    </source>
</evidence>
<comment type="subcellular location">
    <subcellularLocation>
        <location evidence="1">Nucleus speckle</location>
    </subcellularLocation>
    <subcellularLocation>
        <location evidence="2">Nucleus</location>
        <location evidence="2">Nucleolus</location>
    </subcellularLocation>
</comment>
<dbReference type="EMBL" id="BEZZ01001582">
    <property type="protein sequence ID" value="GCC19671.1"/>
    <property type="molecule type" value="Genomic_DNA"/>
</dbReference>
<keyword evidence="6" id="KW-0508">mRNA splicing</keyword>
<evidence type="ECO:0000256" key="3">
    <source>
        <dbReference type="ARBA" id="ARBA00006852"/>
    </source>
</evidence>
<accession>A0A401RNB9</accession>
<feature type="region of interest" description="Disordered" evidence="8">
    <location>
        <begin position="1"/>
        <end position="162"/>
    </location>
</feature>
<dbReference type="STRING" id="137246.A0A401RNB9"/>
<reference evidence="9 10" key="1">
    <citation type="journal article" date="2018" name="Nat. Ecol. Evol.">
        <title>Shark genomes provide insights into elasmobranch evolution and the origin of vertebrates.</title>
        <authorList>
            <person name="Hara Y"/>
            <person name="Yamaguchi K"/>
            <person name="Onimaru K"/>
            <person name="Kadota M"/>
            <person name="Koyanagi M"/>
            <person name="Keeley SD"/>
            <person name="Tatsumi K"/>
            <person name="Tanaka K"/>
            <person name="Motone F"/>
            <person name="Kageyama Y"/>
            <person name="Nozu R"/>
            <person name="Adachi N"/>
            <person name="Nishimura O"/>
            <person name="Nakagawa R"/>
            <person name="Tanegashima C"/>
            <person name="Kiyatake I"/>
            <person name="Matsumoto R"/>
            <person name="Murakumo K"/>
            <person name="Nishida K"/>
            <person name="Terakita A"/>
            <person name="Kuratani S"/>
            <person name="Sato K"/>
            <person name="Hyodo S Kuraku.S."/>
        </authorList>
    </citation>
    <scope>NUCLEOTIDE SEQUENCE [LARGE SCALE GENOMIC DNA]</scope>
</reference>
<proteinExistence type="inferred from homology"/>
<dbReference type="AlphaFoldDB" id="A0A401RNB9"/>
<evidence type="ECO:0000256" key="7">
    <source>
        <dbReference type="ARBA" id="ARBA00023242"/>
    </source>
</evidence>
<evidence type="ECO:0000256" key="6">
    <source>
        <dbReference type="ARBA" id="ARBA00023187"/>
    </source>
</evidence>
<evidence type="ECO:0000256" key="2">
    <source>
        <dbReference type="ARBA" id="ARBA00004604"/>
    </source>
</evidence>
<name>A0A401RNB9_CHIPU</name>
<gene>
    <name evidence="9" type="ORF">chiPu_0018455</name>
</gene>
<evidence type="ECO:0000256" key="5">
    <source>
        <dbReference type="ARBA" id="ARBA00022664"/>
    </source>
</evidence>
<dbReference type="GO" id="GO:0016607">
    <property type="term" value="C:nuclear speck"/>
    <property type="evidence" value="ECO:0007669"/>
    <property type="project" value="UniProtKB-SubCell"/>
</dbReference>
<keyword evidence="7" id="KW-0539">Nucleus</keyword>
<dbReference type="GO" id="GO:0006397">
    <property type="term" value="P:mRNA processing"/>
    <property type="evidence" value="ECO:0007669"/>
    <property type="project" value="UniProtKB-KW"/>
</dbReference>
<evidence type="ECO:0000256" key="8">
    <source>
        <dbReference type="SAM" id="MobiDB-lite"/>
    </source>
</evidence>
<feature type="compositionally biased region" description="Low complexity" evidence="8">
    <location>
        <begin position="70"/>
        <end position="82"/>
    </location>
</feature>
<comment type="caution">
    <text evidence="9">The sequence shown here is derived from an EMBL/GenBank/DDBJ whole genome shotgun (WGS) entry which is preliminary data.</text>
</comment>
<keyword evidence="10" id="KW-1185">Reference proteome</keyword>
<feature type="compositionally biased region" description="Basic and acidic residues" evidence="8">
    <location>
        <begin position="138"/>
        <end position="150"/>
    </location>
</feature>
<dbReference type="GO" id="GO:0005730">
    <property type="term" value="C:nucleolus"/>
    <property type="evidence" value="ECO:0007669"/>
    <property type="project" value="UniProtKB-SubCell"/>
</dbReference>
<sequence>MGRSRSREDLRTRSERGSRSKVKKKEEKKKRKRSSRSPAVSHKRSRSSARGLSTAELTTPENPIKPKCHSSSSTLSSSSSSGKGKHKKRSHRSKRKKDKDRKRKKKREKEKRKVLTVKPSQEPPGEGRISSEAVTEGLKAEHTEKDEQKTRIQAMRPMTKEEWEARQSVIRWVVDPETGRSRMIKGDGEVLEEIVSRERHKEINKLATMGDGFTFQMRMGLNQK</sequence>
<protein>
    <recommendedName>
        <fullName evidence="4">ADP-ribosylation factor-like protein 6-interacting protein 4</fullName>
    </recommendedName>
</protein>
<evidence type="ECO:0000313" key="10">
    <source>
        <dbReference type="Proteomes" id="UP000287033"/>
    </source>
</evidence>
<dbReference type="Proteomes" id="UP000287033">
    <property type="component" value="Unassembled WGS sequence"/>
</dbReference>
<feature type="compositionally biased region" description="Basic residues" evidence="8">
    <location>
        <begin position="19"/>
        <end position="47"/>
    </location>
</feature>
<organism evidence="9 10">
    <name type="scientific">Chiloscyllium punctatum</name>
    <name type="common">Brownbanded bambooshark</name>
    <name type="synonym">Hemiscyllium punctatum</name>
    <dbReference type="NCBI Taxonomy" id="137246"/>
    <lineage>
        <taxon>Eukaryota</taxon>
        <taxon>Metazoa</taxon>
        <taxon>Chordata</taxon>
        <taxon>Craniata</taxon>
        <taxon>Vertebrata</taxon>
        <taxon>Chondrichthyes</taxon>
        <taxon>Elasmobranchii</taxon>
        <taxon>Galeomorphii</taxon>
        <taxon>Galeoidea</taxon>
        <taxon>Orectolobiformes</taxon>
        <taxon>Hemiscylliidae</taxon>
        <taxon>Chiloscyllium</taxon>
    </lineage>
</organism>
<dbReference type="InterPro" id="IPR019532">
    <property type="entry name" value="Nucl_RNA-splicing_assoc_SR-25"/>
</dbReference>
<feature type="compositionally biased region" description="Basic residues" evidence="8">
    <location>
        <begin position="83"/>
        <end position="115"/>
    </location>
</feature>